<dbReference type="AlphaFoldDB" id="E9HH06"/>
<dbReference type="Proteomes" id="UP000000305">
    <property type="component" value="Unassembled WGS sequence"/>
</dbReference>
<dbReference type="InParanoid" id="E9HH06"/>
<evidence type="ECO:0008006" key="4">
    <source>
        <dbReference type="Google" id="ProtNLM"/>
    </source>
</evidence>
<feature type="chain" id="PRO_5003238387" description="Apple domain-containing protein" evidence="1">
    <location>
        <begin position="26"/>
        <end position="113"/>
    </location>
</feature>
<evidence type="ECO:0000256" key="1">
    <source>
        <dbReference type="SAM" id="SignalP"/>
    </source>
</evidence>
<keyword evidence="3" id="KW-1185">Reference proteome</keyword>
<reference evidence="2 3" key="1">
    <citation type="journal article" date="2011" name="Science">
        <title>The ecoresponsive genome of Daphnia pulex.</title>
        <authorList>
            <person name="Colbourne J.K."/>
            <person name="Pfrender M.E."/>
            <person name="Gilbert D."/>
            <person name="Thomas W.K."/>
            <person name="Tucker A."/>
            <person name="Oakley T.H."/>
            <person name="Tokishita S."/>
            <person name="Aerts A."/>
            <person name="Arnold G.J."/>
            <person name="Basu M.K."/>
            <person name="Bauer D.J."/>
            <person name="Caceres C.E."/>
            <person name="Carmel L."/>
            <person name="Casola C."/>
            <person name="Choi J.H."/>
            <person name="Detter J.C."/>
            <person name="Dong Q."/>
            <person name="Dusheyko S."/>
            <person name="Eads B.D."/>
            <person name="Frohlich T."/>
            <person name="Geiler-Samerotte K.A."/>
            <person name="Gerlach D."/>
            <person name="Hatcher P."/>
            <person name="Jogdeo S."/>
            <person name="Krijgsveld J."/>
            <person name="Kriventseva E.V."/>
            <person name="Kultz D."/>
            <person name="Laforsch C."/>
            <person name="Lindquist E."/>
            <person name="Lopez J."/>
            <person name="Manak J.R."/>
            <person name="Muller J."/>
            <person name="Pangilinan J."/>
            <person name="Patwardhan R.P."/>
            <person name="Pitluck S."/>
            <person name="Pritham E.J."/>
            <person name="Rechtsteiner A."/>
            <person name="Rho M."/>
            <person name="Rogozin I.B."/>
            <person name="Sakarya O."/>
            <person name="Salamov A."/>
            <person name="Schaack S."/>
            <person name="Shapiro H."/>
            <person name="Shiga Y."/>
            <person name="Skalitzky C."/>
            <person name="Smith Z."/>
            <person name="Souvorov A."/>
            <person name="Sung W."/>
            <person name="Tang Z."/>
            <person name="Tsuchiya D."/>
            <person name="Tu H."/>
            <person name="Vos H."/>
            <person name="Wang M."/>
            <person name="Wolf Y.I."/>
            <person name="Yamagata H."/>
            <person name="Yamada T."/>
            <person name="Ye Y."/>
            <person name="Shaw J.R."/>
            <person name="Andrews J."/>
            <person name="Crease T.J."/>
            <person name="Tang H."/>
            <person name="Lucas S.M."/>
            <person name="Robertson H.M."/>
            <person name="Bork P."/>
            <person name="Koonin E.V."/>
            <person name="Zdobnov E.M."/>
            <person name="Grigoriev I.V."/>
            <person name="Lynch M."/>
            <person name="Boore J.L."/>
        </authorList>
    </citation>
    <scope>NUCLEOTIDE SEQUENCE [LARGE SCALE GENOMIC DNA]</scope>
</reference>
<protein>
    <recommendedName>
        <fullName evidence="4">Apple domain-containing protein</fullName>
    </recommendedName>
</protein>
<dbReference type="OMA" id="MAPKPFQ"/>
<sequence>MAPKPFQIRWFFWMLVAGVAWVSSAEENQVRQYNYGDNGQTIWMWNCDWINNDIAQKPSSADQCGGVCIAYPNCNHFTWTNGVCYMKRAKLPTENRRVNGICGWVLSRAYWSS</sequence>
<dbReference type="OrthoDB" id="6363414at2759"/>
<evidence type="ECO:0000313" key="2">
    <source>
        <dbReference type="EMBL" id="EFX68975.1"/>
    </source>
</evidence>
<organism evidence="2 3">
    <name type="scientific">Daphnia pulex</name>
    <name type="common">Water flea</name>
    <dbReference type="NCBI Taxonomy" id="6669"/>
    <lineage>
        <taxon>Eukaryota</taxon>
        <taxon>Metazoa</taxon>
        <taxon>Ecdysozoa</taxon>
        <taxon>Arthropoda</taxon>
        <taxon>Crustacea</taxon>
        <taxon>Branchiopoda</taxon>
        <taxon>Diplostraca</taxon>
        <taxon>Cladocera</taxon>
        <taxon>Anomopoda</taxon>
        <taxon>Daphniidae</taxon>
        <taxon>Daphnia</taxon>
    </lineage>
</organism>
<dbReference type="PhylomeDB" id="E9HH06"/>
<dbReference type="EMBL" id="GL732644">
    <property type="protein sequence ID" value="EFX68975.1"/>
    <property type="molecule type" value="Genomic_DNA"/>
</dbReference>
<dbReference type="KEGG" id="dpx:DAPPUDRAFT_114095"/>
<name>E9HH06_DAPPU</name>
<evidence type="ECO:0000313" key="3">
    <source>
        <dbReference type="Proteomes" id="UP000000305"/>
    </source>
</evidence>
<dbReference type="SUPFAM" id="SSF57414">
    <property type="entry name" value="Hairpin loop containing domain-like"/>
    <property type="match status" value="1"/>
</dbReference>
<keyword evidence="1" id="KW-0732">Signal</keyword>
<proteinExistence type="predicted"/>
<gene>
    <name evidence="2" type="ORF">DAPPUDRAFT_114095</name>
</gene>
<feature type="signal peptide" evidence="1">
    <location>
        <begin position="1"/>
        <end position="25"/>
    </location>
</feature>
<dbReference type="Gene3D" id="3.50.4.10">
    <property type="entry name" value="Hepatocyte Growth Factor"/>
    <property type="match status" value="1"/>
</dbReference>
<accession>E9HH06</accession>
<dbReference type="HOGENOM" id="CLU_149565_1_0_1"/>